<organism evidence="1">
    <name type="scientific">viral metagenome</name>
    <dbReference type="NCBI Taxonomy" id="1070528"/>
    <lineage>
        <taxon>unclassified sequences</taxon>
        <taxon>metagenomes</taxon>
        <taxon>organismal metagenomes</taxon>
    </lineage>
</organism>
<accession>A0A6H1ZYX8</accession>
<dbReference type="EMBL" id="MT144360">
    <property type="protein sequence ID" value="QJA52689.1"/>
    <property type="molecule type" value="Genomic_DNA"/>
</dbReference>
<protein>
    <submittedName>
        <fullName evidence="1">Uncharacterized protein</fullName>
    </submittedName>
</protein>
<dbReference type="EMBL" id="MT144954">
    <property type="protein sequence ID" value="QJI01831.1"/>
    <property type="molecule type" value="Genomic_DNA"/>
</dbReference>
<evidence type="ECO:0000313" key="2">
    <source>
        <dbReference type="EMBL" id="QJI01831.1"/>
    </source>
</evidence>
<sequence length="102" mass="11044">MAWTVKRGKVYSDDDSGWSLSAERIVAEVERLQAIVDKLPKTADGVSVVPGKDEVWLLGNPPTCCSVFSNHSGAGEWVHTSNIQHSYSTREAAEAAGKDGER</sequence>
<name>A0A6H1ZYX8_9ZZZZ</name>
<proteinExistence type="predicted"/>
<gene>
    <name evidence="1" type="ORF">TM448A02913_0006</name>
    <name evidence="2" type="ORF">TM448B02804_0007</name>
</gene>
<reference evidence="1" key="1">
    <citation type="submission" date="2020-03" db="EMBL/GenBank/DDBJ databases">
        <title>The deep terrestrial virosphere.</title>
        <authorList>
            <person name="Holmfeldt K."/>
            <person name="Nilsson E."/>
            <person name="Simone D."/>
            <person name="Lopez-Fernandez M."/>
            <person name="Wu X."/>
            <person name="de Brujin I."/>
            <person name="Lundin D."/>
            <person name="Andersson A."/>
            <person name="Bertilsson S."/>
            <person name="Dopson M."/>
        </authorList>
    </citation>
    <scope>NUCLEOTIDE SEQUENCE</scope>
    <source>
        <strain evidence="1">TM448A02913</strain>
        <strain evidence="2">TM448B02804</strain>
    </source>
</reference>
<evidence type="ECO:0000313" key="1">
    <source>
        <dbReference type="EMBL" id="QJA52689.1"/>
    </source>
</evidence>
<dbReference type="AlphaFoldDB" id="A0A6H1ZYX8"/>